<reference evidence="3 4" key="1">
    <citation type="submission" date="2019-02" db="EMBL/GenBank/DDBJ databases">
        <title>Deep-cultivation of Planctomycetes and their phenomic and genomic characterization uncovers novel biology.</title>
        <authorList>
            <person name="Wiegand S."/>
            <person name="Jogler M."/>
            <person name="Boedeker C."/>
            <person name="Pinto D."/>
            <person name="Vollmers J."/>
            <person name="Rivas-Marin E."/>
            <person name="Kohn T."/>
            <person name="Peeters S.H."/>
            <person name="Heuer A."/>
            <person name="Rast P."/>
            <person name="Oberbeckmann S."/>
            <person name="Bunk B."/>
            <person name="Jeske O."/>
            <person name="Meyerdierks A."/>
            <person name="Storesund J.E."/>
            <person name="Kallscheuer N."/>
            <person name="Luecker S."/>
            <person name="Lage O.M."/>
            <person name="Pohl T."/>
            <person name="Merkel B.J."/>
            <person name="Hornburger P."/>
            <person name="Mueller R.-W."/>
            <person name="Bruemmer F."/>
            <person name="Labrenz M."/>
            <person name="Spormann A.M."/>
            <person name="Op den Camp H."/>
            <person name="Overmann J."/>
            <person name="Amann R."/>
            <person name="Jetten M.S.M."/>
            <person name="Mascher T."/>
            <person name="Medema M.H."/>
            <person name="Devos D.P."/>
            <person name="Kaster A.-K."/>
            <person name="Ovreas L."/>
            <person name="Rohde M."/>
            <person name="Galperin M.Y."/>
            <person name="Jogler C."/>
        </authorList>
    </citation>
    <scope>NUCLEOTIDE SEQUENCE [LARGE SCALE GENOMIC DNA]</scope>
    <source>
        <strain evidence="3 4">ETA_A8</strain>
    </source>
</reference>
<dbReference type="Proteomes" id="UP000315017">
    <property type="component" value="Chromosome"/>
</dbReference>
<protein>
    <submittedName>
        <fullName evidence="3">Uncharacterized protein</fullName>
    </submittedName>
</protein>
<feature type="region of interest" description="Disordered" evidence="1">
    <location>
        <begin position="108"/>
        <end position="159"/>
    </location>
</feature>
<accession>A0A517Y7E2</accession>
<sequence length="207" mass="22287">MNDHLSTDQRRLELATTRQLPSIASLDAKLTSERQAWLAVGAAFEEVGRTGLDEQALLAKLQGELIKAPTPPVDLPAEQMDWSWGAVTVAAVVLIAATVIGAISQRSAKNPVEQTVQQPKSGQPIQLHRERSRPDSPQVVRQQPAAIDSPVVAETGTSSWDDLDAEIQTTYTALQELSSQSPGVDQSLTDFDAQLKRLSADIAGESL</sequence>
<keyword evidence="4" id="KW-1185">Reference proteome</keyword>
<proteinExistence type="predicted"/>
<evidence type="ECO:0000256" key="1">
    <source>
        <dbReference type="SAM" id="MobiDB-lite"/>
    </source>
</evidence>
<keyword evidence="2" id="KW-0812">Transmembrane</keyword>
<feature type="compositionally biased region" description="Polar residues" evidence="1">
    <location>
        <begin position="108"/>
        <end position="124"/>
    </location>
</feature>
<dbReference type="AlphaFoldDB" id="A0A517Y7E2"/>
<name>A0A517Y7E2_9BACT</name>
<evidence type="ECO:0000256" key="2">
    <source>
        <dbReference type="SAM" id="Phobius"/>
    </source>
</evidence>
<evidence type="ECO:0000313" key="3">
    <source>
        <dbReference type="EMBL" id="QDU26137.1"/>
    </source>
</evidence>
<gene>
    <name evidence="3" type="ORF">ETAA8_12110</name>
</gene>
<dbReference type="KEGG" id="aagg:ETAA8_12110"/>
<dbReference type="EMBL" id="CP036274">
    <property type="protein sequence ID" value="QDU26137.1"/>
    <property type="molecule type" value="Genomic_DNA"/>
</dbReference>
<organism evidence="3 4">
    <name type="scientific">Anatilimnocola aggregata</name>
    <dbReference type="NCBI Taxonomy" id="2528021"/>
    <lineage>
        <taxon>Bacteria</taxon>
        <taxon>Pseudomonadati</taxon>
        <taxon>Planctomycetota</taxon>
        <taxon>Planctomycetia</taxon>
        <taxon>Pirellulales</taxon>
        <taxon>Pirellulaceae</taxon>
        <taxon>Anatilimnocola</taxon>
    </lineage>
</organism>
<feature type="transmembrane region" description="Helical" evidence="2">
    <location>
        <begin position="82"/>
        <end position="103"/>
    </location>
</feature>
<evidence type="ECO:0000313" key="4">
    <source>
        <dbReference type="Proteomes" id="UP000315017"/>
    </source>
</evidence>
<keyword evidence="2" id="KW-0472">Membrane</keyword>
<keyword evidence="2" id="KW-1133">Transmembrane helix</keyword>
<dbReference type="RefSeq" id="WP_145086224.1">
    <property type="nucleotide sequence ID" value="NZ_CP036274.1"/>
</dbReference>